<dbReference type="Proteomes" id="UP000001591">
    <property type="component" value="Chromosome"/>
</dbReference>
<dbReference type="KEGG" id="rce:RC1_0162"/>
<dbReference type="SMART" id="SM00972">
    <property type="entry name" value="SCPU"/>
    <property type="match status" value="2"/>
</dbReference>
<dbReference type="Pfam" id="PF05229">
    <property type="entry name" value="SCPU"/>
    <property type="match status" value="1"/>
</dbReference>
<protein>
    <recommendedName>
        <fullName evidence="2">Spore coat protein U/FanG domain-containing protein</fullName>
    </recommendedName>
</protein>
<dbReference type="HOGENOM" id="CLU_899788_0_0_5"/>
<sequence length="309" mass="32667">MFCSRLLHVTLLALLIAAVTPAAPAGAKTSNCKLKLRDLTRIEPQSGSYDPFAGTPPPQYHRFEVQHLNGPGCAFVIGVDAGSNGSRQMEEDGYRLSYGLYIDGALSQPLADAYGSPSGLLSGYVEDTKGRDAVELQFFSIIPAGQMVPADTYRDEVRFTLYEWEDGTPGRILDSRDVQVRAKVREVFQASVRVGGISRPLAGVAGTLDLGELSNGAATTFDLEVSGNAGYDVSLESENRGYLVSHDGGGSIPYGLTLDGRSVSLQRSVTLGFGGSGTAQHGLTVTVPAASNALAGTYRDNLVLTVSAR</sequence>
<name>B6IQ75_RHOCS</name>
<dbReference type="EMBL" id="CP000613">
    <property type="protein sequence ID" value="ACI97611.1"/>
    <property type="molecule type" value="Genomic_DNA"/>
</dbReference>
<keyword evidence="4" id="KW-1185">Reference proteome</keyword>
<reference evidence="3 4" key="1">
    <citation type="journal article" date="2010" name="BMC Genomics">
        <title>Metabolic flexibility revealed in the genome of the cyst-forming alpha-1 proteobacterium Rhodospirillum centenum.</title>
        <authorList>
            <person name="Lu Y.K."/>
            <person name="Marden J."/>
            <person name="Han M."/>
            <person name="Swingley W.D."/>
            <person name="Mastrian S.D."/>
            <person name="Chowdhury S.R."/>
            <person name="Hao J."/>
            <person name="Helmy T."/>
            <person name="Kim S."/>
            <person name="Kurdoglu A.A."/>
            <person name="Matthies H.J."/>
            <person name="Rollo D."/>
            <person name="Stothard P."/>
            <person name="Blankenship R.E."/>
            <person name="Bauer C.E."/>
            <person name="Touchman J.W."/>
        </authorList>
    </citation>
    <scope>NUCLEOTIDE SEQUENCE [LARGE SCALE GENOMIC DNA]</scope>
    <source>
        <strain evidence="4">ATCC 51521 / SW</strain>
    </source>
</reference>
<keyword evidence="1" id="KW-0732">Signal</keyword>
<evidence type="ECO:0000313" key="3">
    <source>
        <dbReference type="EMBL" id="ACI97611.1"/>
    </source>
</evidence>
<gene>
    <name evidence="3" type="ordered locus">RC1_0162</name>
</gene>
<evidence type="ECO:0000256" key="1">
    <source>
        <dbReference type="SAM" id="SignalP"/>
    </source>
</evidence>
<feature type="chain" id="PRO_5002846718" description="Spore coat protein U/FanG domain-containing protein" evidence="1">
    <location>
        <begin position="23"/>
        <end position="309"/>
    </location>
</feature>
<dbReference type="InterPro" id="IPR007893">
    <property type="entry name" value="Spore_coat_U/FanG"/>
</dbReference>
<dbReference type="eggNOG" id="COG5430">
    <property type="taxonomic scope" value="Bacteria"/>
</dbReference>
<evidence type="ECO:0000259" key="2">
    <source>
        <dbReference type="Pfam" id="PF05229"/>
    </source>
</evidence>
<feature type="signal peptide" evidence="1">
    <location>
        <begin position="1"/>
        <end position="22"/>
    </location>
</feature>
<accession>B6IQ75</accession>
<evidence type="ECO:0000313" key="4">
    <source>
        <dbReference type="Proteomes" id="UP000001591"/>
    </source>
</evidence>
<organism evidence="3 4">
    <name type="scientific">Rhodospirillum centenum (strain ATCC 51521 / SW)</name>
    <dbReference type="NCBI Taxonomy" id="414684"/>
    <lineage>
        <taxon>Bacteria</taxon>
        <taxon>Pseudomonadati</taxon>
        <taxon>Pseudomonadota</taxon>
        <taxon>Alphaproteobacteria</taxon>
        <taxon>Rhodospirillales</taxon>
        <taxon>Rhodospirillaceae</taxon>
        <taxon>Rhodospirillum</taxon>
    </lineage>
</organism>
<feature type="domain" description="Spore coat protein U/FanG" evidence="2">
    <location>
        <begin position="74"/>
        <end position="160"/>
    </location>
</feature>
<dbReference type="AlphaFoldDB" id="B6IQ75"/>
<dbReference type="RefSeq" id="WP_012565402.1">
    <property type="nucleotide sequence ID" value="NC_011420.2"/>
</dbReference>
<proteinExistence type="predicted"/>
<dbReference type="STRING" id="414684.RC1_0162"/>